<dbReference type="AlphaFoldDB" id="A0A7W7Q3S0"/>
<keyword evidence="2" id="KW-1185">Reference proteome</keyword>
<dbReference type="EMBL" id="JACHJQ010000002">
    <property type="protein sequence ID" value="MBB4906251.1"/>
    <property type="molecule type" value="Genomic_DNA"/>
</dbReference>
<keyword evidence="1" id="KW-0489">Methyltransferase</keyword>
<dbReference type="PANTHER" id="PTHR45445">
    <property type="match status" value="1"/>
</dbReference>
<dbReference type="RefSeq" id="WP_184810348.1">
    <property type="nucleotide sequence ID" value="NZ_JACHJQ010000002.1"/>
</dbReference>
<dbReference type="Pfam" id="PF13489">
    <property type="entry name" value="Methyltransf_23"/>
    <property type="match status" value="1"/>
</dbReference>
<protein>
    <submittedName>
        <fullName evidence="1">SAM-dependent methyltransferase</fullName>
    </submittedName>
</protein>
<proteinExistence type="predicted"/>
<dbReference type="GO" id="GO:0008168">
    <property type="term" value="F:methyltransferase activity"/>
    <property type="evidence" value="ECO:0007669"/>
    <property type="project" value="UniProtKB-KW"/>
</dbReference>
<evidence type="ECO:0000313" key="2">
    <source>
        <dbReference type="Proteomes" id="UP000520767"/>
    </source>
</evidence>
<dbReference type="Proteomes" id="UP000520767">
    <property type="component" value="Unassembled WGS sequence"/>
</dbReference>
<accession>A0A7W7Q3S0</accession>
<dbReference type="SUPFAM" id="SSF53335">
    <property type="entry name" value="S-adenosyl-L-methionine-dependent methyltransferases"/>
    <property type="match status" value="1"/>
</dbReference>
<dbReference type="InterPro" id="IPR029063">
    <property type="entry name" value="SAM-dependent_MTases_sf"/>
</dbReference>
<dbReference type="GO" id="GO:0032259">
    <property type="term" value="P:methylation"/>
    <property type="evidence" value="ECO:0007669"/>
    <property type="project" value="UniProtKB-KW"/>
</dbReference>
<gene>
    <name evidence="1" type="ORF">FHR82_002468</name>
</gene>
<sequence>MTVPPVLLKGDELLEHDPGAQYDTSRDLSKYLLMHYGSLEENFTRTSHPLAYAHGYCQRLSDLLQSCAASTGTVVARALDVGCNVGGLSHALSRWVRDDVLGVDASSRSVGIARELTANGGGTFSVIEEGPFYREVRIRVADPGERARVRFAVGDANTLQAQEHAFDAVVLSNVLDRVWRPEACLAQLSASVDFLRAGGLMMVSCPWAWLAEYTPPGEWLGSSATRTPSAEALKTLLDRDFDLITESDEAGVLRENPREYNYFESHVTVWRKR</sequence>
<organism evidence="1 2">
    <name type="scientific">Actinophytocola algeriensis</name>
    <dbReference type="NCBI Taxonomy" id="1768010"/>
    <lineage>
        <taxon>Bacteria</taxon>
        <taxon>Bacillati</taxon>
        <taxon>Actinomycetota</taxon>
        <taxon>Actinomycetes</taxon>
        <taxon>Pseudonocardiales</taxon>
        <taxon>Pseudonocardiaceae</taxon>
    </lineage>
</organism>
<dbReference type="Gene3D" id="3.40.50.150">
    <property type="entry name" value="Vaccinia Virus protein VP39"/>
    <property type="match status" value="1"/>
</dbReference>
<keyword evidence="1" id="KW-0808">Transferase</keyword>
<dbReference type="CDD" id="cd02440">
    <property type="entry name" value="AdoMet_MTases"/>
    <property type="match status" value="1"/>
</dbReference>
<comment type="caution">
    <text evidence="1">The sequence shown here is derived from an EMBL/GenBank/DDBJ whole genome shotgun (WGS) entry which is preliminary data.</text>
</comment>
<name>A0A7W7Q3S0_9PSEU</name>
<evidence type="ECO:0000313" key="1">
    <source>
        <dbReference type="EMBL" id="MBB4906251.1"/>
    </source>
</evidence>
<reference evidence="1 2" key="1">
    <citation type="submission" date="2020-08" db="EMBL/GenBank/DDBJ databases">
        <title>Genomic Encyclopedia of Type Strains, Phase III (KMG-III): the genomes of soil and plant-associated and newly described type strains.</title>
        <authorList>
            <person name="Whitman W."/>
        </authorList>
    </citation>
    <scope>NUCLEOTIDE SEQUENCE [LARGE SCALE GENOMIC DNA]</scope>
    <source>
        <strain evidence="1 2">CECT 8960</strain>
    </source>
</reference>
<dbReference type="PANTHER" id="PTHR45445:SF2">
    <property type="entry name" value="METHYLTRANSFERASE TYPE 11 DOMAIN-CONTAINING PROTEIN"/>
    <property type="match status" value="1"/>
</dbReference>